<comment type="caution">
    <text evidence="2">The sequence shown here is derived from an EMBL/GenBank/DDBJ whole genome shotgun (WGS) entry which is preliminary data.</text>
</comment>
<dbReference type="EMBL" id="VIFY01000095">
    <property type="protein sequence ID" value="TQB70782.1"/>
    <property type="molecule type" value="Genomic_DNA"/>
</dbReference>
<dbReference type="AlphaFoldDB" id="A0A507QUP7"/>
<reference evidence="2 3" key="1">
    <citation type="submission" date="2019-06" db="EMBL/GenBank/DDBJ databases">
        <title>Wine fermentation using esterase from Monascus purpureus.</title>
        <authorList>
            <person name="Geng C."/>
            <person name="Zhang Y."/>
        </authorList>
    </citation>
    <scope>NUCLEOTIDE SEQUENCE [LARGE SCALE GENOMIC DNA]</scope>
    <source>
        <strain evidence="2">HQ1</strain>
    </source>
</reference>
<feature type="domain" description="Hypervirulence associated protein TUDOR" evidence="1">
    <location>
        <begin position="14"/>
        <end position="65"/>
    </location>
</feature>
<evidence type="ECO:0000313" key="2">
    <source>
        <dbReference type="EMBL" id="TQB70782.1"/>
    </source>
</evidence>
<dbReference type="InterPro" id="IPR021331">
    <property type="entry name" value="Hva1_TUDOR"/>
</dbReference>
<evidence type="ECO:0000259" key="1">
    <source>
        <dbReference type="Pfam" id="PF11160"/>
    </source>
</evidence>
<protein>
    <recommendedName>
        <fullName evidence="1">Hypervirulence associated protein TUDOR domain-containing protein</fullName>
    </recommendedName>
</protein>
<sequence>MQSHRTTMPLYRTGQSVIYKPVGGRESHTSQSIGTVKSVLTEPGVQAHRNVYASEDDPRYEVSSDRLSIGSSPKVFLLD</sequence>
<dbReference type="Proteomes" id="UP000319663">
    <property type="component" value="Unassembled WGS sequence"/>
</dbReference>
<gene>
    <name evidence="2" type="ORF">MPDQ_008070</name>
</gene>
<keyword evidence="3" id="KW-1185">Reference proteome</keyword>
<accession>A0A507QUP7</accession>
<organism evidence="2 3">
    <name type="scientific">Monascus purpureus</name>
    <name type="common">Red mold</name>
    <name type="synonym">Monascus anka</name>
    <dbReference type="NCBI Taxonomy" id="5098"/>
    <lineage>
        <taxon>Eukaryota</taxon>
        <taxon>Fungi</taxon>
        <taxon>Dikarya</taxon>
        <taxon>Ascomycota</taxon>
        <taxon>Pezizomycotina</taxon>
        <taxon>Eurotiomycetes</taxon>
        <taxon>Eurotiomycetidae</taxon>
        <taxon>Eurotiales</taxon>
        <taxon>Aspergillaceae</taxon>
        <taxon>Monascus</taxon>
    </lineage>
</organism>
<name>A0A507QUP7_MONPU</name>
<evidence type="ECO:0000313" key="3">
    <source>
        <dbReference type="Proteomes" id="UP000319663"/>
    </source>
</evidence>
<dbReference type="Pfam" id="PF11160">
    <property type="entry name" value="Hva1_TUDOR"/>
    <property type="match status" value="1"/>
</dbReference>
<proteinExistence type="predicted"/>